<accession>A0A2P5HVM2</accession>
<feature type="compositionally biased region" description="Polar residues" evidence="3">
    <location>
        <begin position="1"/>
        <end position="14"/>
    </location>
</feature>
<feature type="transmembrane region" description="Helical" evidence="4">
    <location>
        <begin position="149"/>
        <end position="170"/>
    </location>
</feature>
<evidence type="ECO:0000313" key="7">
    <source>
        <dbReference type="Proteomes" id="UP000094444"/>
    </source>
</evidence>
<keyword evidence="7" id="KW-1185">Reference proteome</keyword>
<evidence type="ECO:0000313" key="6">
    <source>
        <dbReference type="EMBL" id="POS74307.1"/>
    </source>
</evidence>
<dbReference type="EMBL" id="MAVT02000652">
    <property type="protein sequence ID" value="POS74307.1"/>
    <property type="molecule type" value="Genomic_DNA"/>
</dbReference>
<protein>
    <submittedName>
        <fullName evidence="6">Major facilitator superfamily transporter</fullName>
    </submittedName>
</protein>
<dbReference type="InterPro" id="IPR050327">
    <property type="entry name" value="Proton-linked_MCT"/>
</dbReference>
<dbReference type="InterPro" id="IPR020846">
    <property type="entry name" value="MFS_dom"/>
</dbReference>
<dbReference type="OrthoDB" id="6509908at2759"/>
<organism evidence="6 7">
    <name type="scientific">Diaporthe helianthi</name>
    <dbReference type="NCBI Taxonomy" id="158607"/>
    <lineage>
        <taxon>Eukaryota</taxon>
        <taxon>Fungi</taxon>
        <taxon>Dikarya</taxon>
        <taxon>Ascomycota</taxon>
        <taxon>Pezizomycotina</taxon>
        <taxon>Sordariomycetes</taxon>
        <taxon>Sordariomycetidae</taxon>
        <taxon>Diaporthales</taxon>
        <taxon>Diaporthaceae</taxon>
        <taxon>Diaporthe</taxon>
    </lineage>
</organism>
<feature type="transmembrane region" description="Helical" evidence="4">
    <location>
        <begin position="48"/>
        <end position="69"/>
    </location>
</feature>
<name>A0A2P5HVM2_DIAHE</name>
<proteinExistence type="inferred from homology"/>
<dbReference type="Pfam" id="PF07690">
    <property type="entry name" value="MFS_1"/>
    <property type="match status" value="1"/>
</dbReference>
<sequence length="355" mass="37708">MEHSTSSVAANSATEDGKGLEQGPADSQPDSVTPTTGPESPPDGGLGAWLHVLAGFMLLLNSWGIVNTYGVFQSYYESGVLFTATSSQISWIGSAQAFFIMFCGIVTGPLYDRGYVRVLLFTGACLIVGGHVALSFCSTYWQVLLAQGICAGIGEGCLFVPTISILPAYFKARLGLVVGIANAGASLGGVIFPLMLSKLLYHVGFAWAVRAMALISLTTLTSAICIVRMPFKPQTLRRPLDLTAFSDWPFMALVFATLLAMMGVVALQFYIAYFAEYFNIFDTEGSIALVAIYNAASFIGRILPNYLSDKIGVFNLISPAPIINGTVILCMIVVRTKAAMVAIAGPASGLSPLVF</sequence>
<gene>
    <name evidence="6" type="ORF">DHEL01_v207300</name>
</gene>
<feature type="transmembrane region" description="Helical" evidence="4">
    <location>
        <begin position="176"/>
        <end position="196"/>
    </location>
</feature>
<feature type="transmembrane region" description="Helical" evidence="4">
    <location>
        <begin position="117"/>
        <end position="137"/>
    </location>
</feature>
<evidence type="ECO:0000256" key="2">
    <source>
        <dbReference type="ARBA" id="ARBA00006727"/>
    </source>
</evidence>
<feature type="region of interest" description="Disordered" evidence="3">
    <location>
        <begin position="1"/>
        <end position="41"/>
    </location>
</feature>
<feature type="transmembrane region" description="Helical" evidence="4">
    <location>
        <begin position="89"/>
        <end position="111"/>
    </location>
</feature>
<evidence type="ECO:0000256" key="4">
    <source>
        <dbReference type="SAM" id="Phobius"/>
    </source>
</evidence>
<dbReference type="PROSITE" id="PS50850">
    <property type="entry name" value="MFS"/>
    <property type="match status" value="1"/>
</dbReference>
<feature type="compositionally biased region" description="Polar residues" evidence="3">
    <location>
        <begin position="28"/>
        <end position="38"/>
    </location>
</feature>
<keyword evidence="4" id="KW-0812">Transmembrane</keyword>
<dbReference type="InterPro" id="IPR036259">
    <property type="entry name" value="MFS_trans_sf"/>
</dbReference>
<evidence type="ECO:0000256" key="3">
    <source>
        <dbReference type="SAM" id="MobiDB-lite"/>
    </source>
</evidence>
<dbReference type="InParanoid" id="A0A2P5HVM2"/>
<dbReference type="SUPFAM" id="SSF103473">
    <property type="entry name" value="MFS general substrate transporter"/>
    <property type="match status" value="1"/>
</dbReference>
<dbReference type="AlphaFoldDB" id="A0A2P5HVM2"/>
<feature type="transmembrane region" description="Helical" evidence="4">
    <location>
        <begin position="313"/>
        <end position="334"/>
    </location>
</feature>
<keyword evidence="4" id="KW-0472">Membrane</keyword>
<comment type="caution">
    <text evidence="6">The sequence shown here is derived from an EMBL/GenBank/DDBJ whole genome shotgun (WGS) entry which is preliminary data.</text>
</comment>
<evidence type="ECO:0000259" key="5">
    <source>
        <dbReference type="PROSITE" id="PS50850"/>
    </source>
</evidence>
<dbReference type="GO" id="GO:0022857">
    <property type="term" value="F:transmembrane transporter activity"/>
    <property type="evidence" value="ECO:0007669"/>
    <property type="project" value="InterPro"/>
</dbReference>
<dbReference type="Gene3D" id="1.20.1250.20">
    <property type="entry name" value="MFS general substrate transporter like domains"/>
    <property type="match status" value="1"/>
</dbReference>
<comment type="subcellular location">
    <subcellularLocation>
        <location evidence="1">Membrane</location>
        <topology evidence="1">Multi-pass membrane protein</topology>
    </subcellularLocation>
</comment>
<dbReference type="PANTHER" id="PTHR11360:SF234">
    <property type="entry name" value="MFS-TYPE TRANSPORTER DBAD-RELATED"/>
    <property type="match status" value="1"/>
</dbReference>
<keyword evidence="4" id="KW-1133">Transmembrane helix</keyword>
<evidence type="ECO:0000256" key="1">
    <source>
        <dbReference type="ARBA" id="ARBA00004141"/>
    </source>
</evidence>
<dbReference type="Proteomes" id="UP000094444">
    <property type="component" value="Unassembled WGS sequence"/>
</dbReference>
<comment type="similarity">
    <text evidence="2">Belongs to the major facilitator superfamily. Monocarboxylate porter (TC 2.A.1.13) family.</text>
</comment>
<feature type="domain" description="Major facilitator superfamily (MFS) profile" evidence="5">
    <location>
        <begin position="48"/>
        <end position="355"/>
    </location>
</feature>
<dbReference type="PANTHER" id="PTHR11360">
    <property type="entry name" value="MONOCARBOXYLATE TRANSPORTER"/>
    <property type="match status" value="1"/>
</dbReference>
<feature type="transmembrane region" description="Helical" evidence="4">
    <location>
        <begin position="251"/>
        <end position="275"/>
    </location>
</feature>
<reference evidence="6" key="1">
    <citation type="submission" date="2017-09" db="EMBL/GenBank/DDBJ databases">
        <title>Polyketide synthases of a Diaporthe helianthi virulent isolate.</title>
        <authorList>
            <person name="Baroncelli R."/>
        </authorList>
    </citation>
    <scope>NUCLEOTIDE SEQUENCE [LARGE SCALE GENOMIC DNA]</scope>
    <source>
        <strain evidence="6">7/96</strain>
    </source>
</reference>
<feature type="transmembrane region" description="Helical" evidence="4">
    <location>
        <begin position="208"/>
        <end position="231"/>
    </location>
</feature>
<dbReference type="InterPro" id="IPR011701">
    <property type="entry name" value="MFS"/>
</dbReference>
<dbReference type="GO" id="GO:0016020">
    <property type="term" value="C:membrane"/>
    <property type="evidence" value="ECO:0007669"/>
    <property type="project" value="UniProtKB-SubCell"/>
</dbReference>